<dbReference type="InterPro" id="IPR036220">
    <property type="entry name" value="UDP-Glc/GDP-Man_DH_C_sf"/>
</dbReference>
<organism evidence="5 6">
    <name type="scientific">Cordylochernes scorpioides</name>
    <dbReference type="NCBI Taxonomy" id="51811"/>
    <lineage>
        <taxon>Eukaryota</taxon>
        <taxon>Metazoa</taxon>
        <taxon>Ecdysozoa</taxon>
        <taxon>Arthropoda</taxon>
        <taxon>Chelicerata</taxon>
        <taxon>Arachnida</taxon>
        <taxon>Pseudoscorpiones</taxon>
        <taxon>Cheliferoidea</taxon>
        <taxon>Chernetidae</taxon>
        <taxon>Cordylochernes</taxon>
    </lineage>
</organism>
<name>A0ABY6K761_9ARAC</name>
<dbReference type="SUPFAM" id="SSF52413">
    <property type="entry name" value="UDP-glucose/GDP-mannose dehydrogenase C-terminal domain"/>
    <property type="match status" value="1"/>
</dbReference>
<dbReference type="PANTHER" id="PTHR11374">
    <property type="entry name" value="UDP-GLUCOSE DEHYDROGENASE/UDP-MANNAC DEHYDROGENASE"/>
    <property type="match status" value="1"/>
</dbReference>
<dbReference type="InterPro" id="IPR036291">
    <property type="entry name" value="NAD(P)-bd_dom_sf"/>
</dbReference>
<evidence type="ECO:0000259" key="4">
    <source>
        <dbReference type="Pfam" id="PF03721"/>
    </source>
</evidence>
<dbReference type="EMBL" id="CP092865">
    <property type="protein sequence ID" value="UYV64372.1"/>
    <property type="molecule type" value="Genomic_DNA"/>
</dbReference>
<evidence type="ECO:0000313" key="6">
    <source>
        <dbReference type="Proteomes" id="UP001235939"/>
    </source>
</evidence>
<sequence length="770" mass="86136">MKEMKICCLGAGYVGGPTCSVIAYKCPHIRVEVVDLQQSRIDQWNSDHLPIYEPGLQDVVEKCRGRNLFFSTNVESALQEADIIFISVNTPTKTYGFGKCLPRILGRTSPFTILEGSVLNGGRGRPRKDWFGNLIPEHSMSSKDHGENITIHQTGGICLEEWKKMYTKEGDWFGNLIPDHSMSSKDHHGENITIHHLPLIEEEVDEGRGLVRNFVVLKHERLHVECLKEFPKKLPSVVTSPTRCCVNRSLQEEAVGRAADLKYIESAARMIADLARGDQIVVEKSTVPVRAAERISQILMANCNQRTKGFQVLSNPEFLAEGSAIQDLLQPDRILIGGEETPEGRAAMETLASVYRNWIPDERIITMKTWSSELSKLKKSDQCGNRTRVVAFENQRFRPSFHQPPAECVTGILWEILSAGTTELIFLSKPRTIPSPPIWDVWQAANAFLAQKISSINAISAICEATGADVGEVAHAVGTDSRIGSKFLQASIGFGGSCFQKDVLNLVYLCESLNLPEVANYWHQVIEINDYQRTRFVKRIISCLFDTITDKKIAIFGFAFKKNTADTRLYLQMVLWAGSPQPSTSAGIYWRKERLSTSTTPRFLRNRSSVTWASTTMAAKKANKVNKHPEPLEGDQSGCVAVPANQVVISSSPYKASEEVHAIILCTEWDEFVDFDKMAETGLITLHKCQLVEALLLEFAACDVEPVCVQTLNYEKIYENMYKPAFIFDGRRILDAPALQRLGFQVETVGSRSWPLINCPPPSNNHLLVD</sequence>
<dbReference type="Proteomes" id="UP001235939">
    <property type="component" value="Chromosome 03"/>
</dbReference>
<dbReference type="Gene3D" id="3.40.50.720">
    <property type="entry name" value="NAD(P)-binding Rossmann-like Domain"/>
    <property type="match status" value="4"/>
</dbReference>
<dbReference type="InterPro" id="IPR028356">
    <property type="entry name" value="UDPglc_DH_euk"/>
</dbReference>
<dbReference type="PANTHER" id="PTHR11374:SF3">
    <property type="entry name" value="UDP-GLUCOSE 6-DEHYDROGENASE"/>
    <property type="match status" value="1"/>
</dbReference>
<dbReference type="InterPro" id="IPR014026">
    <property type="entry name" value="UDP-Glc/GDP-Man_DH_dimer"/>
</dbReference>
<dbReference type="SUPFAM" id="SSF51735">
    <property type="entry name" value="NAD(P)-binding Rossmann-fold domains"/>
    <property type="match status" value="2"/>
</dbReference>
<evidence type="ECO:0000256" key="1">
    <source>
        <dbReference type="ARBA" id="ARBA00015132"/>
    </source>
</evidence>
<dbReference type="Gene3D" id="1.20.5.100">
    <property type="entry name" value="Cytochrome c1, transmembrane anchor, C-terminal"/>
    <property type="match status" value="1"/>
</dbReference>
<feature type="domain" description="UDP-glucose/GDP-mannose dehydrogenase N-terminal" evidence="4">
    <location>
        <begin position="4"/>
        <end position="94"/>
    </location>
</feature>
<dbReference type="SUPFAM" id="SSF48179">
    <property type="entry name" value="6-phosphogluconate dehydrogenase C-terminal domain-like"/>
    <property type="match status" value="1"/>
</dbReference>
<evidence type="ECO:0000259" key="3">
    <source>
        <dbReference type="Pfam" id="PF00984"/>
    </source>
</evidence>
<protein>
    <recommendedName>
        <fullName evidence="1">UDP-glucose 6-dehydrogenase</fullName>
    </recommendedName>
</protein>
<dbReference type="InterPro" id="IPR008927">
    <property type="entry name" value="6-PGluconate_DH-like_C_sf"/>
</dbReference>
<dbReference type="InterPro" id="IPR001732">
    <property type="entry name" value="UDP-Glc/GDP-Man_DH_N"/>
</dbReference>
<accession>A0ABY6K761</accession>
<feature type="domain" description="UDP-glucose/GDP-mannose dehydrogenase dimerisation" evidence="3">
    <location>
        <begin position="444"/>
        <end position="530"/>
    </location>
</feature>
<gene>
    <name evidence="5" type="ORF">LAZ67_3000444</name>
</gene>
<keyword evidence="6" id="KW-1185">Reference proteome</keyword>
<feature type="domain" description="UDP-glucose/GDP-mannose dehydrogenase N-terminal" evidence="4">
    <location>
        <begin position="255"/>
        <end position="347"/>
    </location>
</feature>
<dbReference type="Pfam" id="PF03721">
    <property type="entry name" value="UDPG_MGDP_dh_N"/>
    <property type="match status" value="2"/>
</dbReference>
<evidence type="ECO:0000256" key="2">
    <source>
        <dbReference type="ARBA" id="ARBA00047473"/>
    </source>
</evidence>
<reference evidence="5 6" key="1">
    <citation type="submission" date="2022-01" db="EMBL/GenBank/DDBJ databases">
        <title>A chromosomal length assembly of Cordylochernes scorpioides.</title>
        <authorList>
            <person name="Zeh D."/>
            <person name="Zeh J."/>
        </authorList>
    </citation>
    <scope>NUCLEOTIDE SEQUENCE [LARGE SCALE GENOMIC DNA]</scope>
    <source>
        <strain evidence="5">IN4F17</strain>
        <tissue evidence="5">Whole Body</tissue>
    </source>
</reference>
<evidence type="ECO:0000313" key="5">
    <source>
        <dbReference type="EMBL" id="UYV64372.1"/>
    </source>
</evidence>
<dbReference type="Pfam" id="PF00984">
    <property type="entry name" value="UDPG_MGDP_dh"/>
    <property type="match status" value="1"/>
</dbReference>
<comment type="catalytic activity">
    <reaction evidence="2">
        <text>UDP-alpha-D-glucose + 2 NAD(+) + H2O = UDP-alpha-D-glucuronate + 2 NADH + 3 H(+)</text>
        <dbReference type="Rhea" id="RHEA:23596"/>
        <dbReference type="ChEBI" id="CHEBI:15377"/>
        <dbReference type="ChEBI" id="CHEBI:15378"/>
        <dbReference type="ChEBI" id="CHEBI:57540"/>
        <dbReference type="ChEBI" id="CHEBI:57945"/>
        <dbReference type="ChEBI" id="CHEBI:58052"/>
        <dbReference type="ChEBI" id="CHEBI:58885"/>
        <dbReference type="EC" id="1.1.1.22"/>
    </reaction>
</comment>
<proteinExistence type="predicted"/>